<organism evidence="1 2">
    <name type="scientific">candidate division WWE3 bacterium GW2011_GWE1_41_27</name>
    <dbReference type="NCBI Taxonomy" id="1619131"/>
    <lineage>
        <taxon>Bacteria</taxon>
        <taxon>Katanobacteria</taxon>
    </lineage>
</organism>
<dbReference type="EMBL" id="LCBF01000010">
    <property type="protein sequence ID" value="KKS07268.1"/>
    <property type="molecule type" value="Genomic_DNA"/>
</dbReference>
<dbReference type="AlphaFoldDB" id="A0A0G0Z2X2"/>
<evidence type="ECO:0000313" key="1">
    <source>
        <dbReference type="EMBL" id="KKS07268.1"/>
    </source>
</evidence>
<reference evidence="1 2" key="1">
    <citation type="journal article" date="2015" name="Nature">
        <title>rRNA introns, odd ribosomes, and small enigmatic genomes across a large radiation of phyla.</title>
        <authorList>
            <person name="Brown C.T."/>
            <person name="Hug L.A."/>
            <person name="Thomas B.C."/>
            <person name="Sharon I."/>
            <person name="Castelle C.J."/>
            <person name="Singh A."/>
            <person name="Wilkins M.J."/>
            <person name="Williams K.H."/>
            <person name="Banfield J.F."/>
        </authorList>
    </citation>
    <scope>NUCLEOTIDE SEQUENCE [LARGE SCALE GENOMIC DNA]</scope>
</reference>
<proteinExistence type="predicted"/>
<evidence type="ECO:0000313" key="2">
    <source>
        <dbReference type="Proteomes" id="UP000034544"/>
    </source>
</evidence>
<comment type="caution">
    <text evidence="1">The sequence shown here is derived from an EMBL/GenBank/DDBJ whole genome shotgun (WGS) entry which is preliminary data.</text>
</comment>
<name>A0A0G0Z2X2_UNCKA</name>
<accession>A0A0G0Z2X2</accession>
<sequence>MVFKKRPKPPAKEQLLLPASTRKDHEALEQEKLTAQALLGIKVRPGEHSAATVISYTRDTVKRAVAYHRSSNFYDDSLLNLRRAFDHTNDFTFLVRAVRESPQSYIKHLEMEKSVSNEHRTLFLEEIQEWALPRKLRQLSGHDMLIWGPEEQIAPVAHEETAALHGKVIGYRQLGPVLRSVIDGAPMDMSETPEDPFSGSMDPVWYAAPLNIVWHERYYELPHANKAFAFFSGVFKKPEEVSSALELGDLLIRAENVGRIMHFTAVLRVETDTNGKAPDFSATARILSKLGKWELRMGSDIRTAFLAFIPGSAPIKEWQRHSIAVEVDQTLYGFTRCLRSTGDRNGNYIVGINNGQPLLLDYRVRPSILYVGPSKTGKTTKALEEALETTKNVVWLPLTAGEFEAAPKVFELFGGKVIPLNLPDAYADREGSNGRFRKEVIMEQQQKLHAEDKALALKIVEELNYSWEMKGRIVGLPLTFKIESGDTVRLYSFYEHFLRAFRDLWKRRYEKTGEWAVVVADNFSAIRLSDDDPLLGSIPEATGRNLGILLNWMVSNGRNVGILTRILTHSKDDLDYITTGLYRQFGLVMQFEHNEYSWVKVFQNGEIYADRVEVTLPKSILELVGRREPGQGEAEWTQETSSARS</sequence>
<protein>
    <submittedName>
        <fullName evidence="1">Uncharacterized protein</fullName>
    </submittedName>
</protein>
<dbReference type="Proteomes" id="UP000034544">
    <property type="component" value="Unassembled WGS sequence"/>
</dbReference>
<gene>
    <name evidence="1" type="ORF">UU59_C0010G0011</name>
</gene>